<proteinExistence type="predicted"/>
<protein>
    <submittedName>
        <fullName evidence="1">TnsA-like heteromeric transposase endonuclease subunit</fullName>
    </submittedName>
</protein>
<dbReference type="InterPro" id="IPR048000">
    <property type="entry name" value="TnsA-like"/>
</dbReference>
<dbReference type="NCBIfam" id="NF033179">
    <property type="entry name" value="TnsA_like_Actin"/>
    <property type="match status" value="1"/>
</dbReference>
<name>A0ABW0AJX4_9ACTN</name>
<keyword evidence="2" id="KW-1185">Reference proteome</keyword>
<comment type="caution">
    <text evidence="1">The sequence shown here is derived from an EMBL/GenBank/DDBJ whole genome shotgun (WGS) entry which is preliminary data.</text>
</comment>
<accession>A0ABW0AJX4</accession>
<evidence type="ECO:0000313" key="2">
    <source>
        <dbReference type="Proteomes" id="UP001596160"/>
    </source>
</evidence>
<gene>
    <name evidence="1" type="ORF">ACFPRH_20285</name>
</gene>
<organism evidence="1 2">
    <name type="scientific">Streptomyces amakusaensis</name>
    <dbReference type="NCBI Taxonomy" id="67271"/>
    <lineage>
        <taxon>Bacteria</taxon>
        <taxon>Bacillati</taxon>
        <taxon>Actinomycetota</taxon>
        <taxon>Actinomycetes</taxon>
        <taxon>Kitasatosporales</taxon>
        <taxon>Streptomycetaceae</taxon>
        <taxon>Streptomyces</taxon>
    </lineage>
</organism>
<dbReference type="Proteomes" id="UP001596160">
    <property type="component" value="Unassembled WGS sequence"/>
</dbReference>
<dbReference type="EMBL" id="JBHSKP010000013">
    <property type="protein sequence ID" value="MFC5154077.1"/>
    <property type="molecule type" value="Genomic_DNA"/>
</dbReference>
<dbReference type="RefSeq" id="WP_164516024.1">
    <property type="nucleotide sequence ID" value="NZ_JBHSKP010000013.1"/>
</dbReference>
<reference evidence="2" key="1">
    <citation type="journal article" date="2019" name="Int. J. Syst. Evol. Microbiol.">
        <title>The Global Catalogue of Microorganisms (GCM) 10K type strain sequencing project: providing services to taxonomists for standard genome sequencing and annotation.</title>
        <authorList>
            <consortium name="The Broad Institute Genomics Platform"/>
            <consortium name="The Broad Institute Genome Sequencing Center for Infectious Disease"/>
            <person name="Wu L."/>
            <person name="Ma J."/>
        </authorList>
    </citation>
    <scope>NUCLEOTIDE SEQUENCE [LARGE SCALE GENOMIC DNA]</scope>
    <source>
        <strain evidence="2">PCU 266</strain>
    </source>
</reference>
<evidence type="ECO:0000313" key="1">
    <source>
        <dbReference type="EMBL" id="MFC5154077.1"/>
    </source>
</evidence>
<sequence>MEDLSWTTVSVDLLRSATPWRTFRWHRGQRHYSGSYWAATMREQVIYESRLELTKLLYADFDPLVHGIVAQPFLMKTMAGATVRSHIPDYLLITGQGPVVVDVKPHRQLTRPEVAITFDWTRRAVEARGWRYEIWSEPPEAELENIRFLAGFRRDWLFRPEVLDELRLADLDGVPLDAAVQQLPRWPGPCVRAAVHHLLWTHELRVDLGEPLAPSRLLRRTA</sequence>